<evidence type="ECO:0000256" key="9">
    <source>
        <dbReference type="HAMAP-Rule" id="MF_00127"/>
    </source>
</evidence>
<dbReference type="PIRSF" id="PIRSF001549">
    <property type="entry name" value="His-tRNA_synth"/>
    <property type="match status" value="1"/>
</dbReference>
<gene>
    <name evidence="9" type="primary">hisS</name>
    <name evidence="12" type="ORF">EV186_103199</name>
</gene>
<dbReference type="PANTHER" id="PTHR11476:SF7">
    <property type="entry name" value="HISTIDINE--TRNA LIGASE"/>
    <property type="match status" value="1"/>
</dbReference>
<dbReference type="SUPFAM" id="SSF52954">
    <property type="entry name" value="Class II aaRS ABD-related"/>
    <property type="match status" value="1"/>
</dbReference>
<feature type="binding site" evidence="10">
    <location>
        <position position="133"/>
    </location>
    <ligand>
        <name>L-histidine</name>
        <dbReference type="ChEBI" id="CHEBI:57595"/>
    </ligand>
</feature>
<keyword evidence="9" id="KW-0436">Ligase</keyword>
<dbReference type="AlphaFoldDB" id="A0A4R6SDW6"/>
<dbReference type="RefSeq" id="WP_133850470.1">
    <property type="nucleotide sequence ID" value="NZ_SNXZ01000003.1"/>
</dbReference>
<evidence type="ECO:0000256" key="1">
    <source>
        <dbReference type="ARBA" id="ARBA00008226"/>
    </source>
</evidence>
<dbReference type="Pfam" id="PF13393">
    <property type="entry name" value="tRNA-synt_His"/>
    <property type="match status" value="1"/>
</dbReference>
<evidence type="ECO:0000256" key="5">
    <source>
        <dbReference type="ARBA" id="ARBA00022840"/>
    </source>
</evidence>
<evidence type="ECO:0000256" key="4">
    <source>
        <dbReference type="ARBA" id="ARBA00022741"/>
    </source>
</evidence>
<dbReference type="NCBIfam" id="TIGR00442">
    <property type="entry name" value="hisS"/>
    <property type="match status" value="1"/>
</dbReference>
<comment type="subunit">
    <text evidence="2 9">Homodimer.</text>
</comment>
<feature type="binding site" evidence="10">
    <location>
        <begin position="285"/>
        <end position="286"/>
    </location>
    <ligand>
        <name>L-histidine</name>
        <dbReference type="ChEBI" id="CHEBI:57595"/>
    </ligand>
</feature>
<evidence type="ECO:0000256" key="3">
    <source>
        <dbReference type="ARBA" id="ARBA00022490"/>
    </source>
</evidence>
<evidence type="ECO:0000313" key="12">
    <source>
        <dbReference type="EMBL" id="TDP97236.1"/>
    </source>
</evidence>
<dbReference type="InterPro" id="IPR045864">
    <property type="entry name" value="aa-tRNA-synth_II/BPL/LPL"/>
</dbReference>
<dbReference type="GO" id="GO:0005737">
    <property type="term" value="C:cytoplasm"/>
    <property type="evidence" value="ECO:0007669"/>
    <property type="project" value="UniProtKB-SubCell"/>
</dbReference>
<dbReference type="CDD" id="cd00773">
    <property type="entry name" value="HisRS-like_core"/>
    <property type="match status" value="1"/>
</dbReference>
<reference evidence="12 13" key="1">
    <citation type="submission" date="2019-03" db="EMBL/GenBank/DDBJ databases">
        <title>Genomic Encyclopedia of Type Strains, Phase IV (KMG-IV): sequencing the most valuable type-strain genomes for metagenomic binning, comparative biology and taxonomic classification.</title>
        <authorList>
            <person name="Goeker M."/>
        </authorList>
    </citation>
    <scope>NUCLEOTIDE SEQUENCE [LARGE SCALE GENOMIC DNA]</scope>
    <source>
        <strain evidence="12 13">DSM 45361</strain>
    </source>
</reference>
<dbReference type="InterPro" id="IPR015807">
    <property type="entry name" value="His-tRNA-ligase"/>
</dbReference>
<dbReference type="SUPFAM" id="SSF55681">
    <property type="entry name" value="Class II aaRS and biotin synthetases"/>
    <property type="match status" value="1"/>
</dbReference>
<dbReference type="OrthoDB" id="9800814at2"/>
<dbReference type="InterPro" id="IPR041715">
    <property type="entry name" value="HisRS-like_core"/>
</dbReference>
<comment type="catalytic activity">
    <reaction evidence="8 9">
        <text>tRNA(His) + L-histidine + ATP = L-histidyl-tRNA(His) + AMP + diphosphate + H(+)</text>
        <dbReference type="Rhea" id="RHEA:17313"/>
        <dbReference type="Rhea" id="RHEA-COMP:9665"/>
        <dbReference type="Rhea" id="RHEA-COMP:9689"/>
        <dbReference type="ChEBI" id="CHEBI:15378"/>
        <dbReference type="ChEBI" id="CHEBI:30616"/>
        <dbReference type="ChEBI" id="CHEBI:33019"/>
        <dbReference type="ChEBI" id="CHEBI:57595"/>
        <dbReference type="ChEBI" id="CHEBI:78442"/>
        <dbReference type="ChEBI" id="CHEBI:78527"/>
        <dbReference type="ChEBI" id="CHEBI:456215"/>
        <dbReference type="EC" id="6.1.1.21"/>
    </reaction>
</comment>
<keyword evidence="7 9" id="KW-0030">Aminoacyl-tRNA synthetase</keyword>
<dbReference type="Pfam" id="PF03129">
    <property type="entry name" value="HGTP_anticodon"/>
    <property type="match status" value="1"/>
</dbReference>
<evidence type="ECO:0000256" key="8">
    <source>
        <dbReference type="ARBA" id="ARBA00047639"/>
    </source>
</evidence>
<dbReference type="InterPro" id="IPR006195">
    <property type="entry name" value="aa-tRNA-synth_II"/>
</dbReference>
<keyword evidence="5 9" id="KW-0067">ATP-binding</keyword>
<dbReference type="InterPro" id="IPR036621">
    <property type="entry name" value="Anticodon-bd_dom_sf"/>
</dbReference>
<evidence type="ECO:0000256" key="2">
    <source>
        <dbReference type="ARBA" id="ARBA00011738"/>
    </source>
</evidence>
<dbReference type="Gene3D" id="3.30.930.10">
    <property type="entry name" value="Bira Bifunctional Protein, Domain 2"/>
    <property type="match status" value="1"/>
</dbReference>
<feature type="binding site" evidence="10">
    <location>
        <begin position="89"/>
        <end position="91"/>
    </location>
    <ligand>
        <name>L-histidine</name>
        <dbReference type="ChEBI" id="CHEBI:57595"/>
    </ligand>
</feature>
<keyword evidence="4 9" id="KW-0547">Nucleotide-binding</keyword>
<dbReference type="GO" id="GO:0006427">
    <property type="term" value="P:histidyl-tRNA aminoacylation"/>
    <property type="evidence" value="ECO:0007669"/>
    <property type="project" value="UniProtKB-UniRule"/>
</dbReference>
<dbReference type="Proteomes" id="UP000295444">
    <property type="component" value="Unassembled WGS sequence"/>
</dbReference>
<dbReference type="InterPro" id="IPR004516">
    <property type="entry name" value="HisRS/HisZ"/>
</dbReference>
<accession>A0A4R6SDW6</accession>
<evidence type="ECO:0000313" key="13">
    <source>
        <dbReference type="Proteomes" id="UP000295444"/>
    </source>
</evidence>
<dbReference type="PANTHER" id="PTHR11476">
    <property type="entry name" value="HISTIDYL-TRNA SYNTHETASE"/>
    <property type="match status" value="1"/>
</dbReference>
<keyword evidence="3 9" id="KW-0963">Cytoplasm</keyword>
<keyword evidence="6 9" id="KW-0648">Protein biosynthesis</keyword>
<feature type="domain" description="Aminoacyl-transfer RNA synthetases class-II family profile" evidence="11">
    <location>
        <begin position="33"/>
        <end position="359"/>
    </location>
</feature>
<dbReference type="InterPro" id="IPR004154">
    <property type="entry name" value="Anticodon-bd"/>
</dbReference>
<comment type="similarity">
    <text evidence="1 9">Belongs to the class-II aminoacyl-tRNA synthetase family.</text>
</comment>
<dbReference type="Gene3D" id="3.40.50.800">
    <property type="entry name" value="Anticodon-binding domain"/>
    <property type="match status" value="1"/>
</dbReference>
<proteinExistence type="inferred from homology"/>
<dbReference type="GO" id="GO:0005524">
    <property type="term" value="F:ATP binding"/>
    <property type="evidence" value="ECO:0007669"/>
    <property type="project" value="UniProtKB-UniRule"/>
</dbReference>
<evidence type="ECO:0000256" key="6">
    <source>
        <dbReference type="ARBA" id="ARBA00022917"/>
    </source>
</evidence>
<feature type="binding site" evidence="10">
    <location>
        <position position="281"/>
    </location>
    <ligand>
        <name>L-histidine</name>
        <dbReference type="ChEBI" id="CHEBI:57595"/>
    </ligand>
</feature>
<evidence type="ECO:0000256" key="7">
    <source>
        <dbReference type="ARBA" id="ARBA00023146"/>
    </source>
</evidence>
<keyword evidence="13" id="KW-1185">Reference proteome</keyword>
<feature type="binding site" evidence="10">
    <location>
        <position position="137"/>
    </location>
    <ligand>
        <name>L-histidine</name>
        <dbReference type="ChEBI" id="CHEBI:57595"/>
    </ligand>
</feature>
<dbReference type="PROSITE" id="PS50862">
    <property type="entry name" value="AA_TRNA_LIGASE_II"/>
    <property type="match status" value="1"/>
</dbReference>
<organism evidence="12 13">
    <name type="scientific">Labedaea rhizosphaerae</name>
    <dbReference type="NCBI Taxonomy" id="598644"/>
    <lineage>
        <taxon>Bacteria</taxon>
        <taxon>Bacillati</taxon>
        <taxon>Actinomycetota</taxon>
        <taxon>Actinomycetes</taxon>
        <taxon>Pseudonocardiales</taxon>
        <taxon>Pseudonocardiaceae</taxon>
        <taxon>Labedaea</taxon>
    </lineage>
</organism>
<sequence length="439" mass="48238">MPDGELSRAAAVSGFPEWLPHERLVEQRWIDTIRRGFERYGYAPIETAAVESLDALLSKGETSKEVYTLHRLQADEKDSSDAKLGLHFDLTVPFARYAAQHFNDLDFPFKRYQIQKVWRGERPQEGRFREFVQCDIDVINPEQVPLHFDAEVARVAGELIAELGVGPFTMRINNRKVLEGFYAGLGAADPLAVMRAMDKIEKIGPEQLGRLLRDELGLTAEQAQACLDLAQVRGSDASVADVVRKLGVTSDLLDEGLAELAYVLDALSDLPFVVADLSIARGLDYYTGTVYETTLDEFPAFGSICSGGRYQDLAGQFIRRSLPGVGISIGLTRLFSKMLAEGKLPLGAKTPTQVLVVVPSEETAGLAAEVGRALRSRGINTEVYHAPDKIGKQLRYASRKGIGAVWFPPFREGAEHEVKDMASGEQAVADPATWAPVSE</sequence>
<dbReference type="EC" id="6.1.1.21" evidence="9"/>
<dbReference type="EMBL" id="SNXZ01000003">
    <property type="protein sequence ID" value="TDP97236.1"/>
    <property type="molecule type" value="Genomic_DNA"/>
</dbReference>
<evidence type="ECO:0000259" key="11">
    <source>
        <dbReference type="PROSITE" id="PS50862"/>
    </source>
</evidence>
<evidence type="ECO:0000256" key="10">
    <source>
        <dbReference type="PIRSR" id="PIRSR001549-1"/>
    </source>
</evidence>
<comment type="subcellular location">
    <subcellularLocation>
        <location evidence="9">Cytoplasm</location>
    </subcellularLocation>
</comment>
<dbReference type="HAMAP" id="MF_00127">
    <property type="entry name" value="His_tRNA_synth"/>
    <property type="match status" value="1"/>
</dbReference>
<name>A0A4R6SDW6_LABRH</name>
<comment type="caution">
    <text evidence="12">The sequence shown here is derived from an EMBL/GenBank/DDBJ whole genome shotgun (WGS) entry which is preliminary data.</text>
</comment>
<protein>
    <recommendedName>
        <fullName evidence="9">Histidine--tRNA ligase</fullName>
        <ecNumber evidence="9">6.1.1.21</ecNumber>
    </recommendedName>
    <alternativeName>
        <fullName evidence="9">Histidyl-tRNA synthetase</fullName>
        <shortName evidence="9">HisRS</shortName>
    </alternativeName>
</protein>
<dbReference type="GO" id="GO:0004821">
    <property type="term" value="F:histidine-tRNA ligase activity"/>
    <property type="evidence" value="ECO:0007669"/>
    <property type="project" value="UniProtKB-UniRule"/>
</dbReference>
<feature type="binding site" evidence="10">
    <location>
        <position position="119"/>
    </location>
    <ligand>
        <name>L-histidine</name>
        <dbReference type="ChEBI" id="CHEBI:57595"/>
    </ligand>
</feature>